<evidence type="ECO:0000256" key="1">
    <source>
        <dbReference type="SAM" id="Phobius"/>
    </source>
</evidence>
<evidence type="ECO:0000313" key="3">
    <source>
        <dbReference type="Proteomes" id="UP001551695"/>
    </source>
</evidence>
<dbReference type="Proteomes" id="UP001551695">
    <property type="component" value="Unassembled WGS sequence"/>
</dbReference>
<comment type="caution">
    <text evidence="2">The sequence shown here is derived from an EMBL/GenBank/DDBJ whole genome shotgun (WGS) entry which is preliminary data.</text>
</comment>
<organism evidence="2 3">
    <name type="scientific">Nocardia aurea</name>
    <dbReference type="NCBI Taxonomy" id="2144174"/>
    <lineage>
        <taxon>Bacteria</taxon>
        <taxon>Bacillati</taxon>
        <taxon>Actinomycetota</taxon>
        <taxon>Actinomycetes</taxon>
        <taxon>Mycobacteriales</taxon>
        <taxon>Nocardiaceae</taxon>
        <taxon>Nocardia</taxon>
    </lineage>
</organism>
<reference evidence="2 3" key="1">
    <citation type="submission" date="2024-06" db="EMBL/GenBank/DDBJ databases">
        <title>The Natural Products Discovery Center: Release of the First 8490 Sequenced Strains for Exploring Actinobacteria Biosynthetic Diversity.</title>
        <authorList>
            <person name="Kalkreuter E."/>
            <person name="Kautsar S.A."/>
            <person name="Yang D."/>
            <person name="Bader C.D."/>
            <person name="Teijaro C.N."/>
            <person name="Fluegel L."/>
            <person name="Davis C.M."/>
            <person name="Simpson J.R."/>
            <person name="Lauterbach L."/>
            <person name="Steele A.D."/>
            <person name="Gui C."/>
            <person name="Meng S."/>
            <person name="Li G."/>
            <person name="Viehrig K."/>
            <person name="Ye F."/>
            <person name="Su P."/>
            <person name="Kiefer A.F."/>
            <person name="Nichols A."/>
            <person name="Cepeda A.J."/>
            <person name="Yan W."/>
            <person name="Fan B."/>
            <person name="Jiang Y."/>
            <person name="Adhikari A."/>
            <person name="Zheng C.-J."/>
            <person name="Schuster L."/>
            <person name="Cowan T.M."/>
            <person name="Smanski M.J."/>
            <person name="Chevrette M.G."/>
            <person name="De Carvalho L.P.S."/>
            <person name="Shen B."/>
        </authorList>
    </citation>
    <scope>NUCLEOTIDE SEQUENCE [LARGE SCALE GENOMIC DNA]</scope>
    <source>
        <strain evidence="2 3">NPDC050403</strain>
    </source>
</reference>
<keyword evidence="1" id="KW-1133">Transmembrane helix</keyword>
<keyword evidence="1" id="KW-0472">Membrane</keyword>
<name>A0ABV3FR79_9NOCA</name>
<keyword evidence="1" id="KW-0812">Transmembrane</keyword>
<protein>
    <submittedName>
        <fullName evidence="2">Uncharacterized protein</fullName>
    </submittedName>
</protein>
<sequence length="61" mass="6261">MTVKTTHRARPGRARHSATSRPRVVSILVGLGAAVVHFIGPVVIAGLGVSLAVIRPLGLLG</sequence>
<dbReference type="EMBL" id="JBFAKC010000004">
    <property type="protein sequence ID" value="MEV0707933.1"/>
    <property type="molecule type" value="Genomic_DNA"/>
</dbReference>
<gene>
    <name evidence="2" type="ORF">AB0I48_10245</name>
</gene>
<accession>A0ABV3FR79</accession>
<keyword evidence="3" id="KW-1185">Reference proteome</keyword>
<proteinExistence type="predicted"/>
<evidence type="ECO:0000313" key="2">
    <source>
        <dbReference type="EMBL" id="MEV0707933.1"/>
    </source>
</evidence>
<dbReference type="RefSeq" id="WP_357782069.1">
    <property type="nucleotide sequence ID" value="NZ_JBFAKC010000004.1"/>
</dbReference>
<feature type="transmembrane region" description="Helical" evidence="1">
    <location>
        <begin position="24"/>
        <end position="54"/>
    </location>
</feature>